<evidence type="ECO:0000313" key="1">
    <source>
        <dbReference type="EMBL" id="MBB5788327.1"/>
    </source>
</evidence>
<accession>A0A7W9GQT8</accession>
<proteinExistence type="predicted"/>
<reference evidence="1 2" key="1">
    <citation type="submission" date="2020-08" db="EMBL/GenBank/DDBJ databases">
        <title>Sequencing the genomes of 1000 actinobacteria strains.</title>
        <authorList>
            <person name="Klenk H.-P."/>
        </authorList>
    </citation>
    <scope>NUCLEOTIDE SEQUENCE [LARGE SCALE GENOMIC DNA]</scope>
    <source>
        <strain evidence="1 2">DSM 102122</strain>
    </source>
</reference>
<evidence type="ECO:0000313" key="2">
    <source>
        <dbReference type="Proteomes" id="UP000542813"/>
    </source>
</evidence>
<protein>
    <submittedName>
        <fullName evidence="1">Uncharacterized protein</fullName>
    </submittedName>
</protein>
<dbReference type="EMBL" id="JACHMM010000001">
    <property type="protein sequence ID" value="MBB5788327.1"/>
    <property type="molecule type" value="Genomic_DNA"/>
</dbReference>
<gene>
    <name evidence="1" type="ORF">HD601_002902</name>
</gene>
<name>A0A7W9GQT8_9ACTN</name>
<keyword evidence="2" id="KW-1185">Reference proteome</keyword>
<dbReference type="AlphaFoldDB" id="A0A7W9GQT8"/>
<sequence>MADLPTGPRRNGAALLRDRCGIAAGFVWHNCRPNDSYATRIRQ</sequence>
<dbReference type="Proteomes" id="UP000542813">
    <property type="component" value="Unassembled WGS sequence"/>
</dbReference>
<organism evidence="1 2">
    <name type="scientific">Jiangella mangrovi</name>
    <dbReference type="NCBI Taxonomy" id="1524084"/>
    <lineage>
        <taxon>Bacteria</taxon>
        <taxon>Bacillati</taxon>
        <taxon>Actinomycetota</taxon>
        <taxon>Actinomycetes</taxon>
        <taxon>Jiangellales</taxon>
        <taxon>Jiangellaceae</taxon>
        <taxon>Jiangella</taxon>
    </lineage>
</organism>
<comment type="caution">
    <text evidence="1">The sequence shown here is derived from an EMBL/GenBank/DDBJ whole genome shotgun (WGS) entry which is preliminary data.</text>
</comment>